<dbReference type="PROSITE" id="PS50109">
    <property type="entry name" value="HIS_KIN"/>
    <property type="match status" value="1"/>
</dbReference>
<protein>
    <recommendedName>
        <fullName evidence="3">histidine kinase</fullName>
        <ecNumber evidence="3">2.7.13.3</ecNumber>
    </recommendedName>
</protein>
<dbReference type="InterPro" id="IPR036890">
    <property type="entry name" value="HATPase_C_sf"/>
</dbReference>
<dbReference type="EC" id="2.7.13.3" evidence="3"/>
<dbReference type="PANTHER" id="PTHR45436">
    <property type="entry name" value="SENSOR HISTIDINE KINASE YKOH"/>
    <property type="match status" value="1"/>
</dbReference>
<evidence type="ECO:0000256" key="3">
    <source>
        <dbReference type="ARBA" id="ARBA00012438"/>
    </source>
</evidence>
<evidence type="ECO:0000256" key="6">
    <source>
        <dbReference type="ARBA" id="ARBA00022692"/>
    </source>
</evidence>
<dbReference type="PRINTS" id="PR00344">
    <property type="entry name" value="BCTRLSENSOR"/>
</dbReference>
<dbReference type="PROSITE" id="PS50885">
    <property type="entry name" value="HAMP"/>
    <property type="match status" value="1"/>
</dbReference>
<dbReference type="Proteomes" id="UP000664914">
    <property type="component" value="Chromosome"/>
</dbReference>
<keyword evidence="7 14" id="KW-0418">Kinase</keyword>
<evidence type="ECO:0000259" key="13">
    <source>
        <dbReference type="PROSITE" id="PS50885"/>
    </source>
</evidence>
<evidence type="ECO:0000256" key="5">
    <source>
        <dbReference type="ARBA" id="ARBA00022679"/>
    </source>
</evidence>
<gene>
    <name evidence="14" type="ORF">HRJ34_23530</name>
</gene>
<evidence type="ECO:0000256" key="7">
    <source>
        <dbReference type="ARBA" id="ARBA00022777"/>
    </source>
</evidence>
<organism evidence="14 15">
    <name type="scientific">Rhizorhabdus wittichii</name>
    <dbReference type="NCBI Taxonomy" id="160791"/>
    <lineage>
        <taxon>Bacteria</taxon>
        <taxon>Pseudomonadati</taxon>
        <taxon>Pseudomonadota</taxon>
        <taxon>Alphaproteobacteria</taxon>
        <taxon>Sphingomonadales</taxon>
        <taxon>Sphingomonadaceae</taxon>
        <taxon>Rhizorhabdus</taxon>
    </lineage>
</organism>
<evidence type="ECO:0000256" key="9">
    <source>
        <dbReference type="ARBA" id="ARBA00023012"/>
    </source>
</evidence>
<dbReference type="InterPro" id="IPR050428">
    <property type="entry name" value="TCS_sensor_his_kinase"/>
</dbReference>
<evidence type="ECO:0000313" key="14">
    <source>
        <dbReference type="EMBL" id="QTH21253.1"/>
    </source>
</evidence>
<keyword evidence="9" id="KW-0902">Two-component regulatory system</keyword>
<dbReference type="PANTHER" id="PTHR45436:SF5">
    <property type="entry name" value="SENSOR HISTIDINE KINASE TRCS"/>
    <property type="match status" value="1"/>
</dbReference>
<dbReference type="SMART" id="SM00304">
    <property type="entry name" value="HAMP"/>
    <property type="match status" value="2"/>
</dbReference>
<evidence type="ECO:0000256" key="4">
    <source>
        <dbReference type="ARBA" id="ARBA00022553"/>
    </source>
</evidence>
<feature type="transmembrane region" description="Helical" evidence="11">
    <location>
        <begin position="58"/>
        <end position="77"/>
    </location>
</feature>
<evidence type="ECO:0000256" key="10">
    <source>
        <dbReference type="ARBA" id="ARBA00023136"/>
    </source>
</evidence>
<keyword evidence="5" id="KW-0808">Transferase</keyword>
<comment type="subcellular location">
    <subcellularLocation>
        <location evidence="2">Membrane</location>
    </subcellularLocation>
</comment>
<reference evidence="14" key="2">
    <citation type="submission" date="2021-04" db="EMBL/GenBank/DDBJ databases">
        <title>Isolation and genomic analysis of the ibuprofen-degrading bacterium Sphingomonas strain MPO218.</title>
        <authorList>
            <person name="Aulestia M."/>
            <person name="Flores A."/>
            <person name="Mangas E.L."/>
            <person name="Perez-Pulido A.J."/>
            <person name="Santero E."/>
            <person name="Camacho E.M."/>
        </authorList>
    </citation>
    <scope>NUCLEOTIDE SEQUENCE</scope>
    <source>
        <strain evidence="14">MPO218</strain>
    </source>
</reference>
<dbReference type="SMART" id="SM00388">
    <property type="entry name" value="HisKA"/>
    <property type="match status" value="1"/>
</dbReference>
<dbReference type="Pfam" id="PF02518">
    <property type="entry name" value="HATPase_c"/>
    <property type="match status" value="1"/>
</dbReference>
<dbReference type="InterPro" id="IPR003660">
    <property type="entry name" value="HAMP_dom"/>
</dbReference>
<dbReference type="InterPro" id="IPR036097">
    <property type="entry name" value="HisK_dim/P_sf"/>
</dbReference>
<sequence length="368" mass="39848">MAGIGGLGRQIVLSMVVATIASVLLTITGLYVFYGVVIRMAPHLLPMTQHWMPSQIEWMVILALCLAAAGITVIAALRLARRIVAPLVSVARSARRIADGDLEVRAEAGDRSLSEAATLVDDFNLLAERLERASQAVMRWNASIAHELRTPVTILSGRLQGLADGVFQPDPPLLRSLVTQVEALTRLIEDLRTVSLFEGGRLDVRLQPLDLSEEVEAVVRLMQPGLEAAGFTVEADLAPCRCEVDPARIRQAIMALLENVKRHAHPARVLIRLKRDRDQVRIDVADRGPGLTPDFAPYAFEPFRRYMDHEGPLKGSGLGLAVVLAIAQAHGGTASYATVDGGACFSMVFPRRAGQARRAASPVTPRGS</sequence>
<dbReference type="SUPFAM" id="SSF47384">
    <property type="entry name" value="Homodimeric domain of signal transducing histidine kinase"/>
    <property type="match status" value="1"/>
</dbReference>
<dbReference type="InterPro" id="IPR004358">
    <property type="entry name" value="Sig_transdc_His_kin-like_C"/>
</dbReference>
<dbReference type="Pfam" id="PF00512">
    <property type="entry name" value="HisKA"/>
    <property type="match status" value="1"/>
</dbReference>
<dbReference type="InterPro" id="IPR003661">
    <property type="entry name" value="HisK_dim/P_dom"/>
</dbReference>
<proteinExistence type="predicted"/>
<dbReference type="RefSeq" id="WP_011952793.1">
    <property type="nucleotide sequence ID" value="NZ_CP059319.1"/>
</dbReference>
<dbReference type="CDD" id="cd00082">
    <property type="entry name" value="HisKA"/>
    <property type="match status" value="1"/>
</dbReference>
<dbReference type="CDD" id="cd06225">
    <property type="entry name" value="HAMP"/>
    <property type="match status" value="1"/>
</dbReference>
<keyword evidence="6 11" id="KW-0812">Transmembrane</keyword>
<evidence type="ECO:0000256" key="11">
    <source>
        <dbReference type="SAM" id="Phobius"/>
    </source>
</evidence>
<reference evidence="14" key="1">
    <citation type="submission" date="2020-07" db="EMBL/GenBank/DDBJ databases">
        <authorList>
            <person name="Camacho E."/>
        </authorList>
    </citation>
    <scope>NUCLEOTIDE SEQUENCE</scope>
    <source>
        <strain evidence="14">MPO218</strain>
    </source>
</reference>
<dbReference type="SUPFAM" id="SSF158472">
    <property type="entry name" value="HAMP domain-like"/>
    <property type="match status" value="1"/>
</dbReference>
<dbReference type="OMA" id="FTILMEN"/>
<keyword evidence="8 11" id="KW-1133">Transmembrane helix</keyword>
<keyword evidence="4" id="KW-0597">Phosphoprotein</keyword>
<evidence type="ECO:0000256" key="8">
    <source>
        <dbReference type="ARBA" id="ARBA00022989"/>
    </source>
</evidence>
<feature type="transmembrane region" description="Helical" evidence="11">
    <location>
        <begin position="12"/>
        <end position="38"/>
    </location>
</feature>
<keyword evidence="10 11" id="KW-0472">Membrane</keyword>
<name>A0A975HDG6_9SPHN</name>
<dbReference type="Pfam" id="PF00672">
    <property type="entry name" value="HAMP"/>
    <property type="match status" value="1"/>
</dbReference>
<dbReference type="Gene3D" id="3.30.565.10">
    <property type="entry name" value="Histidine kinase-like ATPase, C-terminal domain"/>
    <property type="match status" value="1"/>
</dbReference>
<evidence type="ECO:0000256" key="1">
    <source>
        <dbReference type="ARBA" id="ARBA00000085"/>
    </source>
</evidence>
<feature type="domain" description="Histidine kinase" evidence="12">
    <location>
        <begin position="143"/>
        <end position="353"/>
    </location>
</feature>
<dbReference type="Gene3D" id="1.10.287.130">
    <property type="match status" value="1"/>
</dbReference>
<dbReference type="GO" id="GO:0005886">
    <property type="term" value="C:plasma membrane"/>
    <property type="evidence" value="ECO:0007669"/>
    <property type="project" value="TreeGrafter"/>
</dbReference>
<dbReference type="AlphaFoldDB" id="A0A975HDG6"/>
<dbReference type="Gene3D" id="6.10.340.10">
    <property type="match status" value="1"/>
</dbReference>
<dbReference type="GO" id="GO:0000155">
    <property type="term" value="F:phosphorelay sensor kinase activity"/>
    <property type="evidence" value="ECO:0007669"/>
    <property type="project" value="InterPro"/>
</dbReference>
<evidence type="ECO:0000259" key="12">
    <source>
        <dbReference type="PROSITE" id="PS50109"/>
    </source>
</evidence>
<dbReference type="InterPro" id="IPR005467">
    <property type="entry name" value="His_kinase_dom"/>
</dbReference>
<comment type="catalytic activity">
    <reaction evidence="1">
        <text>ATP + protein L-histidine = ADP + protein N-phospho-L-histidine.</text>
        <dbReference type="EC" id="2.7.13.3"/>
    </reaction>
</comment>
<dbReference type="EMBL" id="CP059319">
    <property type="protein sequence ID" value="QTH21253.1"/>
    <property type="molecule type" value="Genomic_DNA"/>
</dbReference>
<dbReference type="SMART" id="SM00387">
    <property type="entry name" value="HATPase_c"/>
    <property type="match status" value="1"/>
</dbReference>
<feature type="domain" description="HAMP" evidence="13">
    <location>
        <begin position="81"/>
        <end position="135"/>
    </location>
</feature>
<dbReference type="SUPFAM" id="SSF55874">
    <property type="entry name" value="ATPase domain of HSP90 chaperone/DNA topoisomerase II/histidine kinase"/>
    <property type="match status" value="1"/>
</dbReference>
<accession>A0A975HDG6</accession>
<evidence type="ECO:0000256" key="2">
    <source>
        <dbReference type="ARBA" id="ARBA00004370"/>
    </source>
</evidence>
<dbReference type="CDD" id="cd00075">
    <property type="entry name" value="HATPase"/>
    <property type="match status" value="1"/>
</dbReference>
<dbReference type="InterPro" id="IPR003594">
    <property type="entry name" value="HATPase_dom"/>
</dbReference>
<evidence type="ECO:0000313" key="15">
    <source>
        <dbReference type="Proteomes" id="UP000664914"/>
    </source>
</evidence>